<comment type="caution">
    <text evidence="2">The sequence shown here is derived from an EMBL/GenBank/DDBJ whole genome shotgun (WGS) entry which is preliminary data.</text>
</comment>
<evidence type="ECO:0000313" key="2">
    <source>
        <dbReference type="EMBL" id="GAA0608012.1"/>
    </source>
</evidence>
<reference evidence="2 3" key="1">
    <citation type="journal article" date="2019" name="Int. J. Syst. Evol. Microbiol.">
        <title>The Global Catalogue of Microorganisms (GCM) 10K type strain sequencing project: providing services to taxonomists for standard genome sequencing and annotation.</title>
        <authorList>
            <consortium name="The Broad Institute Genomics Platform"/>
            <consortium name="The Broad Institute Genome Sequencing Center for Infectious Disease"/>
            <person name="Wu L."/>
            <person name="Ma J."/>
        </authorList>
    </citation>
    <scope>NUCLEOTIDE SEQUENCE [LARGE SCALE GENOMIC DNA]</scope>
    <source>
        <strain evidence="2 3">JCM 10671</strain>
    </source>
</reference>
<accession>A0ABN1GBH3</accession>
<sequence>MELMTLVRAQWDRGLAILFVLIGLAMLLVGWVGVSGAEVVVKQLPYVMSLGITGVVMVAIGAVLWVSADLRDQWRELRLVRLSLRELSGISDLATPTAAHRKA</sequence>
<feature type="transmembrane region" description="Helical" evidence="1">
    <location>
        <begin position="46"/>
        <end position="68"/>
    </location>
</feature>
<evidence type="ECO:0000313" key="3">
    <source>
        <dbReference type="Proteomes" id="UP001500957"/>
    </source>
</evidence>
<dbReference type="RefSeq" id="WP_344601738.1">
    <property type="nucleotide sequence ID" value="NZ_BAAAHE010000007.1"/>
</dbReference>
<gene>
    <name evidence="2" type="ORF">GCM10009547_07450</name>
</gene>
<name>A0ABN1GBH3_9ACTN</name>
<evidence type="ECO:0008006" key="4">
    <source>
        <dbReference type="Google" id="ProtNLM"/>
    </source>
</evidence>
<evidence type="ECO:0000256" key="1">
    <source>
        <dbReference type="SAM" id="Phobius"/>
    </source>
</evidence>
<keyword evidence="1" id="KW-1133">Transmembrane helix</keyword>
<feature type="transmembrane region" description="Helical" evidence="1">
    <location>
        <begin position="14"/>
        <end position="34"/>
    </location>
</feature>
<keyword evidence="1" id="KW-0472">Membrane</keyword>
<proteinExistence type="predicted"/>
<dbReference type="Proteomes" id="UP001500957">
    <property type="component" value="Unassembled WGS sequence"/>
</dbReference>
<keyword evidence="3" id="KW-1185">Reference proteome</keyword>
<keyword evidence="1" id="KW-0812">Transmembrane</keyword>
<protein>
    <recommendedName>
        <fullName evidence="4">LapA family protein</fullName>
    </recommendedName>
</protein>
<organism evidence="2 3">
    <name type="scientific">Sporichthya brevicatena</name>
    <dbReference type="NCBI Taxonomy" id="171442"/>
    <lineage>
        <taxon>Bacteria</taxon>
        <taxon>Bacillati</taxon>
        <taxon>Actinomycetota</taxon>
        <taxon>Actinomycetes</taxon>
        <taxon>Sporichthyales</taxon>
        <taxon>Sporichthyaceae</taxon>
        <taxon>Sporichthya</taxon>
    </lineage>
</organism>
<dbReference type="EMBL" id="BAAAHE010000007">
    <property type="protein sequence ID" value="GAA0608012.1"/>
    <property type="molecule type" value="Genomic_DNA"/>
</dbReference>